<evidence type="ECO:0000313" key="11">
    <source>
        <dbReference type="Proteomes" id="UP000584642"/>
    </source>
</evidence>
<evidence type="ECO:0000256" key="8">
    <source>
        <dbReference type="RuleBase" id="RU366009"/>
    </source>
</evidence>
<keyword evidence="11" id="KW-1185">Reference proteome</keyword>
<comment type="cofactor">
    <cofactor evidence="8">
        <name>Zn(2+)</name>
        <dbReference type="ChEBI" id="CHEBI:29105"/>
    </cofactor>
    <text evidence="8">Binds 1 zinc ion per subunit.</text>
</comment>
<name>A0ABX2T630_9PROT</name>
<dbReference type="Gene3D" id="2.30.40.10">
    <property type="entry name" value="Urease, subunit C, domain 1"/>
    <property type="match status" value="1"/>
</dbReference>
<dbReference type="InterPro" id="IPR014311">
    <property type="entry name" value="Guanine_deaminase"/>
</dbReference>
<dbReference type="CDD" id="cd01303">
    <property type="entry name" value="GDEase"/>
    <property type="match status" value="1"/>
</dbReference>
<evidence type="ECO:0000256" key="6">
    <source>
        <dbReference type="ARBA" id="ARBA00022833"/>
    </source>
</evidence>
<sequence length="449" mass="48596">MDAIDRTAAVGGSRVDAVRGRILSFTRRPEGPGDHAGLLHIQDGAVRIVDGRIAAVGEASTILPTLPPGAVIDHHPDAIVTAGFIDTHIHFPQTQVIASYGTQLLDWLERYTFVEEQRFADAGHAARTARFFLDELLRNGTTTAVVYGSVHPGSADALFAEAERRGAGMIAGKVMMDRHAPDALRDRADTAYADSKALIERWHGRGRQRYAVTPRFAITSTEAQLEAAGALLREHPGVHMQTHLSENPDEIATVRRLFPDDASYTAVYDRFGLLGPRSLFGHCIHLDEAEMRLLSESGSVASLCPTSNLFMGSGLFDLERLEDPARPVRTALATDVGGGTSYSMLRTAAEAYKVIQLRGRNLPALRALHWLTLGNAEALGLADEIGSLAPGRYADLVVLDARATPAMAHRMETIGDRLEDELFVLLTLGDDRAVAATYLQGTRAHSRGG</sequence>
<dbReference type="PANTHER" id="PTHR11271:SF6">
    <property type="entry name" value="GUANINE DEAMINASE"/>
    <property type="match status" value="1"/>
</dbReference>
<dbReference type="Pfam" id="PF01979">
    <property type="entry name" value="Amidohydro_1"/>
    <property type="match status" value="1"/>
</dbReference>
<dbReference type="Proteomes" id="UP000584642">
    <property type="component" value="Unassembled WGS sequence"/>
</dbReference>
<dbReference type="PANTHER" id="PTHR11271">
    <property type="entry name" value="GUANINE DEAMINASE"/>
    <property type="match status" value="1"/>
</dbReference>
<comment type="catalytic activity">
    <reaction evidence="8">
        <text>guanine + H2O + H(+) = xanthine + NH4(+)</text>
        <dbReference type="Rhea" id="RHEA:14665"/>
        <dbReference type="ChEBI" id="CHEBI:15377"/>
        <dbReference type="ChEBI" id="CHEBI:15378"/>
        <dbReference type="ChEBI" id="CHEBI:16235"/>
        <dbReference type="ChEBI" id="CHEBI:17712"/>
        <dbReference type="ChEBI" id="CHEBI:28938"/>
        <dbReference type="EC" id="3.5.4.3"/>
    </reaction>
</comment>
<dbReference type="NCBIfam" id="TIGR02967">
    <property type="entry name" value="guan_deamin"/>
    <property type="match status" value="1"/>
</dbReference>
<dbReference type="InterPro" id="IPR032466">
    <property type="entry name" value="Metal_Hydrolase"/>
</dbReference>
<keyword evidence="6 8" id="KW-0862">Zinc</keyword>
<evidence type="ECO:0000256" key="1">
    <source>
        <dbReference type="ARBA" id="ARBA00004984"/>
    </source>
</evidence>
<dbReference type="RefSeq" id="WP_180280457.1">
    <property type="nucleotide sequence ID" value="NZ_JABFDB010000001.1"/>
</dbReference>
<feature type="domain" description="Amidohydrolase-related" evidence="9">
    <location>
        <begin position="79"/>
        <end position="441"/>
    </location>
</feature>
<dbReference type="SUPFAM" id="SSF51338">
    <property type="entry name" value="Composite domain of metallo-dependent hydrolases"/>
    <property type="match status" value="1"/>
</dbReference>
<accession>A0ABX2T630</accession>
<comment type="similarity">
    <text evidence="2 8">Belongs to the metallo-dependent hydrolases superfamily. ATZ/TRZ family.</text>
</comment>
<dbReference type="EC" id="3.5.4.3" evidence="3 7"/>
<protein>
    <recommendedName>
        <fullName evidence="3 7">Guanine deaminase</fullName>
        <shortName evidence="8">Guanase</shortName>
        <ecNumber evidence="3 7">3.5.4.3</ecNumber>
    </recommendedName>
    <alternativeName>
        <fullName evidence="8">Guanine aminohydrolase</fullName>
    </alternativeName>
</protein>
<dbReference type="Gene3D" id="3.20.20.140">
    <property type="entry name" value="Metal-dependent hydrolases"/>
    <property type="match status" value="1"/>
</dbReference>
<comment type="pathway">
    <text evidence="1 8">Purine metabolism; guanine degradation; xanthine from guanine: step 1/1.</text>
</comment>
<keyword evidence="5 8" id="KW-0378">Hydrolase</keyword>
<evidence type="ECO:0000256" key="3">
    <source>
        <dbReference type="ARBA" id="ARBA00012781"/>
    </source>
</evidence>
<evidence type="ECO:0000256" key="2">
    <source>
        <dbReference type="ARBA" id="ARBA00006745"/>
    </source>
</evidence>
<evidence type="ECO:0000313" key="10">
    <source>
        <dbReference type="EMBL" id="NYZ18741.1"/>
    </source>
</evidence>
<evidence type="ECO:0000256" key="4">
    <source>
        <dbReference type="ARBA" id="ARBA00022723"/>
    </source>
</evidence>
<evidence type="ECO:0000256" key="7">
    <source>
        <dbReference type="NCBIfam" id="TIGR02967"/>
    </source>
</evidence>
<dbReference type="InterPro" id="IPR006680">
    <property type="entry name" value="Amidohydro-rel"/>
</dbReference>
<dbReference type="SUPFAM" id="SSF51556">
    <property type="entry name" value="Metallo-dependent hydrolases"/>
    <property type="match status" value="1"/>
</dbReference>
<comment type="function">
    <text evidence="8">Catalyzes the hydrolytic deamination of guanine, producing xanthine and ammonia.</text>
</comment>
<dbReference type="InterPro" id="IPR011059">
    <property type="entry name" value="Metal-dep_hydrolase_composite"/>
</dbReference>
<dbReference type="InterPro" id="IPR051607">
    <property type="entry name" value="Metallo-dep_hydrolases"/>
</dbReference>
<dbReference type="EMBL" id="JABFDB010000001">
    <property type="protein sequence ID" value="NYZ18741.1"/>
    <property type="molecule type" value="Genomic_DNA"/>
</dbReference>
<reference evidence="10 11" key="1">
    <citation type="submission" date="2020-05" db="EMBL/GenBank/DDBJ databases">
        <title>Azospirillum oleiclasticum sp. nov, a nitrogen-fixing and heavy crude oil-emulsifying bacterium isolated from the crude oil of Yumen Oilfield.</title>
        <authorList>
            <person name="Wu D."/>
            <person name="Cai M."/>
            <person name="Zhang X."/>
        </authorList>
    </citation>
    <scope>NUCLEOTIDE SEQUENCE [LARGE SCALE GENOMIC DNA]</scope>
    <source>
        <strain evidence="10 11">ROY-1-1-2</strain>
    </source>
</reference>
<organism evidence="10 11">
    <name type="scientific">Azospirillum oleiclasticum</name>
    <dbReference type="NCBI Taxonomy" id="2735135"/>
    <lineage>
        <taxon>Bacteria</taxon>
        <taxon>Pseudomonadati</taxon>
        <taxon>Pseudomonadota</taxon>
        <taxon>Alphaproteobacteria</taxon>
        <taxon>Rhodospirillales</taxon>
        <taxon>Azospirillaceae</taxon>
        <taxon>Azospirillum</taxon>
    </lineage>
</organism>
<gene>
    <name evidence="10" type="primary">guaD</name>
    <name evidence="10" type="ORF">HND93_03375</name>
</gene>
<dbReference type="NCBIfam" id="NF006679">
    <property type="entry name" value="PRK09228.1"/>
    <property type="match status" value="1"/>
</dbReference>
<comment type="caution">
    <text evidence="10">The sequence shown here is derived from an EMBL/GenBank/DDBJ whole genome shotgun (WGS) entry which is preliminary data.</text>
</comment>
<dbReference type="GO" id="GO:0008892">
    <property type="term" value="F:guanine deaminase activity"/>
    <property type="evidence" value="ECO:0007669"/>
    <property type="project" value="UniProtKB-EC"/>
</dbReference>
<evidence type="ECO:0000259" key="9">
    <source>
        <dbReference type="Pfam" id="PF01979"/>
    </source>
</evidence>
<proteinExistence type="inferred from homology"/>
<keyword evidence="4 8" id="KW-0479">Metal-binding</keyword>
<evidence type="ECO:0000256" key="5">
    <source>
        <dbReference type="ARBA" id="ARBA00022801"/>
    </source>
</evidence>